<keyword evidence="3" id="KW-1185">Reference proteome</keyword>
<dbReference type="Pfam" id="PF12937">
    <property type="entry name" value="F-box-like"/>
    <property type="match status" value="1"/>
</dbReference>
<dbReference type="OrthoDB" id="3248197at2759"/>
<reference evidence="2 3" key="1">
    <citation type="submission" date="2020-01" db="EMBL/GenBank/DDBJ databases">
        <authorList>
            <person name="Gupta K D."/>
        </authorList>
    </citation>
    <scope>NUCLEOTIDE SEQUENCE [LARGE SCALE GENOMIC DNA]</scope>
</reference>
<evidence type="ECO:0000313" key="3">
    <source>
        <dbReference type="Proteomes" id="UP000467700"/>
    </source>
</evidence>
<organism evidence="2 3">
    <name type="scientific">Cyclocybe aegerita</name>
    <name type="common">Black poplar mushroom</name>
    <name type="synonym">Agrocybe aegerita</name>
    <dbReference type="NCBI Taxonomy" id="1973307"/>
    <lineage>
        <taxon>Eukaryota</taxon>
        <taxon>Fungi</taxon>
        <taxon>Dikarya</taxon>
        <taxon>Basidiomycota</taxon>
        <taxon>Agaricomycotina</taxon>
        <taxon>Agaricomycetes</taxon>
        <taxon>Agaricomycetidae</taxon>
        <taxon>Agaricales</taxon>
        <taxon>Agaricineae</taxon>
        <taxon>Bolbitiaceae</taxon>
        <taxon>Cyclocybe</taxon>
    </lineage>
</organism>
<protein>
    <recommendedName>
        <fullName evidence="1">F-box domain-containing protein</fullName>
    </recommendedName>
</protein>
<gene>
    <name evidence="2" type="ORF">AAE3_LOCUS6617</name>
</gene>
<accession>A0A8S0W660</accession>
<dbReference type="Gene3D" id="1.20.1280.50">
    <property type="match status" value="1"/>
</dbReference>
<dbReference type="InterPro" id="IPR001810">
    <property type="entry name" value="F-box_dom"/>
</dbReference>
<name>A0A8S0W660_CYCAE</name>
<dbReference type="EMBL" id="CACVBS010000044">
    <property type="protein sequence ID" value="CAA7264328.1"/>
    <property type="molecule type" value="Genomic_DNA"/>
</dbReference>
<sequence length="583" mass="66698">MQQHTSKLQEKTKLDSPFSHLLYTNLIPTDDERDLIQEHLTKPRQELAALDTTITKLQHALQALFKKRVELNEIIQAHRMLLSPFRQLPTEIVREIFLFCLPPTHNALMSTQQAPLVLGRVCSRWRSIAYATPRLWSSIHIPFPSAPFPQSLTTPVDTNSTFGQIWNAFLEKLRKHVNAVEEWLSRSGTCPLSISFYPSSNRSIVPAIQNSHEYRIKMYLDKIIRFSHRWVSLDMAILPGPISSYMALISASAVPVLGSVKLVFTTGTHSFQWKNSGLLNAKHLRRFRLVNFPYRMELSVDWPTLTHIALTESGTIASLMTLQRTHIMLTSCRRLVYLELQAHDVPTGFSPIGPICLPALHWLVVRDTRAFHLATLFDCFEVPSLRYISYHTLWFPSSQHRRCPLTALLPRTNGLLQELSTDVRLLELDDLRKIFEYAPKLKRFTQSQHPIGISNSQVVRLSNLPIKAVQAFLRLLIPESGGPVHLPQLETMDLQHAPGIQDLDALHFIQQRMELSHSSIGLTPLRSIRVVFSQEMAHDIRPSLSRYLEKGLIVQLKYPSMCDMFLSKGRFDPHDGLTGLRVY</sequence>
<comment type="caution">
    <text evidence="2">The sequence shown here is derived from an EMBL/GenBank/DDBJ whole genome shotgun (WGS) entry which is preliminary data.</text>
</comment>
<evidence type="ECO:0000259" key="1">
    <source>
        <dbReference type="Pfam" id="PF12937"/>
    </source>
</evidence>
<proteinExistence type="predicted"/>
<feature type="domain" description="F-box" evidence="1">
    <location>
        <begin position="86"/>
        <end position="141"/>
    </location>
</feature>
<evidence type="ECO:0000313" key="2">
    <source>
        <dbReference type="EMBL" id="CAA7264328.1"/>
    </source>
</evidence>
<dbReference type="AlphaFoldDB" id="A0A8S0W660"/>
<dbReference type="Proteomes" id="UP000467700">
    <property type="component" value="Unassembled WGS sequence"/>
</dbReference>